<dbReference type="EMBL" id="VJMH01005435">
    <property type="protein sequence ID" value="KAF0696048.1"/>
    <property type="molecule type" value="Genomic_DNA"/>
</dbReference>
<reference evidence="1" key="2">
    <citation type="submission" date="2019-06" db="EMBL/GenBank/DDBJ databases">
        <title>Genomics analysis of Aphanomyces spp. identifies a new class of oomycete effector associated with host adaptation.</title>
        <authorList>
            <person name="Gaulin E."/>
        </authorList>
    </citation>
    <scope>NUCLEOTIDE SEQUENCE</scope>
    <source>
        <strain evidence="1">CBS 578.67</strain>
    </source>
</reference>
<reference evidence="2 3" key="1">
    <citation type="submission" date="2019-03" db="EMBL/GenBank/DDBJ databases">
        <authorList>
            <person name="Gaulin E."/>
            <person name="Dumas B."/>
        </authorList>
    </citation>
    <scope>NUCLEOTIDE SEQUENCE [LARGE SCALE GENOMIC DNA]</scope>
    <source>
        <strain evidence="2">CBS 568.67</strain>
    </source>
</reference>
<evidence type="ECO:0000313" key="3">
    <source>
        <dbReference type="Proteomes" id="UP000332933"/>
    </source>
</evidence>
<sequence length="294" mass="33588">MRREGIVYSKQRRQHIATNRTVHACHCMKRSEDYEFVVQTRATKQAIEDEKNAAKILLSGWRSKKTVLPSDLETLGLFSVESVADMDATHWAVLHHLSSHHDEVTRHAALRLATKFKQMEDERLAMQTLGLGARRHRDSLTKMERLRLEVLATAPPTSTWTQRMFRIIVVDAAAKIAPTLEHNLRACETRVVCARYGCKCCGPQPIVRKRWRYQNEDDDDEIVLSETESEDEGDRLAQSHAATNVSLFDFVDAAMTQTVAQSSPTTDDEYDMLQSDDDMTTPTSFEWTFLSMLN</sequence>
<proteinExistence type="predicted"/>
<name>A0A485KXD8_9STRA</name>
<evidence type="ECO:0000313" key="2">
    <source>
        <dbReference type="EMBL" id="VFT90002.1"/>
    </source>
</evidence>
<organism evidence="2 3">
    <name type="scientific">Aphanomyces stellatus</name>
    <dbReference type="NCBI Taxonomy" id="120398"/>
    <lineage>
        <taxon>Eukaryota</taxon>
        <taxon>Sar</taxon>
        <taxon>Stramenopiles</taxon>
        <taxon>Oomycota</taxon>
        <taxon>Saprolegniomycetes</taxon>
        <taxon>Saprolegniales</taxon>
        <taxon>Verrucalvaceae</taxon>
        <taxon>Aphanomyces</taxon>
    </lineage>
</organism>
<dbReference type="EMBL" id="CAADRA010005456">
    <property type="protein sequence ID" value="VFT90002.1"/>
    <property type="molecule type" value="Genomic_DNA"/>
</dbReference>
<evidence type="ECO:0000313" key="1">
    <source>
        <dbReference type="EMBL" id="KAF0696048.1"/>
    </source>
</evidence>
<dbReference type="Proteomes" id="UP000332933">
    <property type="component" value="Unassembled WGS sequence"/>
</dbReference>
<accession>A0A485KXD8</accession>
<protein>
    <submittedName>
        <fullName evidence="2">Aste57867_13161 protein</fullName>
    </submittedName>
</protein>
<dbReference type="AlphaFoldDB" id="A0A485KXD8"/>
<gene>
    <name evidence="2" type="primary">Aste57867_13161</name>
    <name evidence="1" type="ORF">As57867_013112</name>
    <name evidence="2" type="ORF">ASTE57867_13161</name>
</gene>
<keyword evidence="3" id="KW-1185">Reference proteome</keyword>